<name>A0ACC0HS81_9ERIC</name>
<accession>A0ACC0HS81</accession>
<gene>
    <name evidence="1" type="ORF">LOK49_LG05G00576</name>
</gene>
<evidence type="ECO:0000313" key="2">
    <source>
        <dbReference type="Proteomes" id="UP001060215"/>
    </source>
</evidence>
<dbReference type="EMBL" id="CM045761">
    <property type="protein sequence ID" value="KAI8016472.1"/>
    <property type="molecule type" value="Genomic_DNA"/>
</dbReference>
<organism evidence="1 2">
    <name type="scientific">Camellia lanceoleosa</name>
    <dbReference type="NCBI Taxonomy" id="1840588"/>
    <lineage>
        <taxon>Eukaryota</taxon>
        <taxon>Viridiplantae</taxon>
        <taxon>Streptophyta</taxon>
        <taxon>Embryophyta</taxon>
        <taxon>Tracheophyta</taxon>
        <taxon>Spermatophyta</taxon>
        <taxon>Magnoliopsida</taxon>
        <taxon>eudicotyledons</taxon>
        <taxon>Gunneridae</taxon>
        <taxon>Pentapetalae</taxon>
        <taxon>asterids</taxon>
        <taxon>Ericales</taxon>
        <taxon>Theaceae</taxon>
        <taxon>Camellia</taxon>
    </lineage>
</organism>
<protein>
    <submittedName>
        <fullName evidence="1">Myosin-2</fullName>
    </submittedName>
</protein>
<reference evidence="1 2" key="1">
    <citation type="journal article" date="2022" name="Plant J.">
        <title>Chromosome-level genome of Camellia lanceoleosa provides a valuable resource for understanding genome evolution and self-incompatibility.</title>
        <authorList>
            <person name="Gong W."/>
            <person name="Xiao S."/>
            <person name="Wang L."/>
            <person name="Liao Z."/>
            <person name="Chang Y."/>
            <person name="Mo W."/>
            <person name="Hu G."/>
            <person name="Li W."/>
            <person name="Zhao G."/>
            <person name="Zhu H."/>
            <person name="Hu X."/>
            <person name="Ji K."/>
            <person name="Xiang X."/>
            <person name="Song Q."/>
            <person name="Yuan D."/>
            <person name="Jin S."/>
            <person name="Zhang L."/>
        </authorList>
    </citation>
    <scope>NUCLEOTIDE SEQUENCE [LARGE SCALE GENOMIC DNA]</scope>
    <source>
        <strain evidence="1">SQ_2022a</strain>
    </source>
</reference>
<sequence length="341" mass="38335">MVKCSFRSLSFSSTTSHNVFSTGLISMSPVVRPTRHSIICEAAPNKKADSAAKRARQAEKRRVYNKARKSEVKTRMKKEGCDRGGVTEVQKFVRLKSLGRESELDGIDWTKVDFEDNQECLDLFEKKPIGLISLLDEDSNFPKATDLTFANKLKQHLSGNPCFKGERGGAFGICHYAGELVQVVLEACQAFLVRVLLDNPGSPVRITNKNFIDYLFVQSLEVAIQYDLPMQIHTGFGDKDLDLRLSNPLHLRTLLEDKRFSKCRLVLLHASYPFSKEASYLASVYSQVYLDFGLAVPKLSVHGMISSVKELLELAPIKKVMFSTDGYAFPETFYLGWTILS</sequence>
<dbReference type="Proteomes" id="UP001060215">
    <property type="component" value="Chromosome 4"/>
</dbReference>
<proteinExistence type="predicted"/>
<comment type="caution">
    <text evidence="1">The sequence shown here is derived from an EMBL/GenBank/DDBJ whole genome shotgun (WGS) entry which is preliminary data.</text>
</comment>
<evidence type="ECO:0000313" key="1">
    <source>
        <dbReference type="EMBL" id="KAI8016472.1"/>
    </source>
</evidence>
<keyword evidence="2" id="KW-1185">Reference proteome</keyword>